<dbReference type="Pfam" id="PF25954">
    <property type="entry name" value="Beta-barrel_RND_2"/>
    <property type="match status" value="1"/>
</dbReference>
<proteinExistence type="inferred from homology"/>
<dbReference type="GO" id="GO:1990281">
    <property type="term" value="C:efflux pump complex"/>
    <property type="evidence" value="ECO:0007669"/>
    <property type="project" value="TreeGrafter"/>
</dbReference>
<dbReference type="NCBIfam" id="TIGR01730">
    <property type="entry name" value="RND_mfp"/>
    <property type="match status" value="1"/>
</dbReference>
<gene>
    <name evidence="4" type="ORF">EVA99_01325</name>
</gene>
<dbReference type="InterPro" id="IPR058792">
    <property type="entry name" value="Beta-barrel_RND_2"/>
</dbReference>
<dbReference type="PANTHER" id="PTHR30469:SF29">
    <property type="entry name" value="BLR2860 PROTEIN"/>
    <property type="match status" value="1"/>
</dbReference>
<evidence type="ECO:0000313" key="5">
    <source>
        <dbReference type="Proteomes" id="UP000320146"/>
    </source>
</evidence>
<sequence length="332" mass="36458">MNKKNLRASAAILFFTVIWMLSGYFAKSEPVKYEAPVEKEVVLVTQSEARNFSLPVTVKAESQAFSKVDIRSQTSEKIVNIAYEDGDFVEEGSIICKLDSGQREANFKKSKIDYDSSVELNKKGLISESALVTAETVYETARIELERTNIKAPFSGFVEQLAKKGQLLQNGQVCASIISLSPLKIVGNVSEVMVAMIKPNQNAEIEFISGEKFNTQVSFISSAADIKTRTFKVEAELNNEDLNIKDGLTGELVIFTDPVKAHFVPTSAFLLGDEGNVALATVVNETVNIINVEILIDTVEGAWITGIPNKTNIVIGGQGFVKQDEEVISRYK</sequence>
<dbReference type="Proteomes" id="UP000320146">
    <property type="component" value="Unassembled WGS sequence"/>
</dbReference>
<dbReference type="Gene3D" id="2.40.50.100">
    <property type="match status" value="1"/>
</dbReference>
<dbReference type="Gene3D" id="2.40.30.170">
    <property type="match status" value="1"/>
</dbReference>
<evidence type="ECO:0000256" key="1">
    <source>
        <dbReference type="ARBA" id="ARBA00009477"/>
    </source>
</evidence>
<feature type="domain" description="CusB-like beta-barrel" evidence="3">
    <location>
        <begin position="188"/>
        <end position="252"/>
    </location>
</feature>
<reference evidence="4 5" key="1">
    <citation type="submission" date="2019-02" db="EMBL/GenBank/DDBJ databases">
        <title>Prokaryotic population dynamics and viral predation in marine succession experiment using metagenomics: the confinement effect.</title>
        <authorList>
            <person name="Haro-Moreno J.M."/>
            <person name="Rodriguez-Valera F."/>
            <person name="Lopez-Perez M."/>
        </authorList>
    </citation>
    <scope>NUCLEOTIDE SEQUENCE [LARGE SCALE GENOMIC DNA]</scope>
    <source>
        <strain evidence="4">MED-G166</strain>
    </source>
</reference>
<evidence type="ECO:0000259" key="2">
    <source>
        <dbReference type="Pfam" id="PF25917"/>
    </source>
</evidence>
<accession>A0A520MTF9</accession>
<dbReference type="GO" id="GO:0015562">
    <property type="term" value="F:efflux transmembrane transporter activity"/>
    <property type="evidence" value="ECO:0007669"/>
    <property type="project" value="TreeGrafter"/>
</dbReference>
<feature type="domain" description="Multidrug resistance protein MdtA-like barrel-sandwich hybrid" evidence="2">
    <location>
        <begin position="67"/>
        <end position="177"/>
    </location>
</feature>
<evidence type="ECO:0000259" key="3">
    <source>
        <dbReference type="Pfam" id="PF25954"/>
    </source>
</evidence>
<dbReference type="Pfam" id="PF25917">
    <property type="entry name" value="BSH_RND"/>
    <property type="match status" value="1"/>
</dbReference>
<organism evidence="4 5">
    <name type="scientific">SAR86 cluster bacterium</name>
    <dbReference type="NCBI Taxonomy" id="2030880"/>
    <lineage>
        <taxon>Bacteria</taxon>
        <taxon>Pseudomonadati</taxon>
        <taxon>Pseudomonadota</taxon>
        <taxon>Gammaproteobacteria</taxon>
        <taxon>SAR86 cluster</taxon>
    </lineage>
</organism>
<dbReference type="AlphaFoldDB" id="A0A520MTF9"/>
<dbReference type="SUPFAM" id="SSF111369">
    <property type="entry name" value="HlyD-like secretion proteins"/>
    <property type="match status" value="1"/>
</dbReference>
<dbReference type="InterPro" id="IPR006143">
    <property type="entry name" value="RND_pump_MFP"/>
</dbReference>
<dbReference type="PANTHER" id="PTHR30469">
    <property type="entry name" value="MULTIDRUG RESISTANCE PROTEIN MDTA"/>
    <property type="match status" value="1"/>
</dbReference>
<protein>
    <submittedName>
        <fullName evidence="4">Efflux RND transporter periplasmic adaptor subunit</fullName>
    </submittedName>
</protein>
<evidence type="ECO:0000313" key="4">
    <source>
        <dbReference type="EMBL" id="RZO24510.1"/>
    </source>
</evidence>
<dbReference type="EMBL" id="SHBL01000006">
    <property type="protein sequence ID" value="RZO24510.1"/>
    <property type="molecule type" value="Genomic_DNA"/>
</dbReference>
<name>A0A520MTF9_9GAMM</name>
<dbReference type="Gene3D" id="1.10.287.470">
    <property type="entry name" value="Helix hairpin bin"/>
    <property type="match status" value="1"/>
</dbReference>
<comment type="similarity">
    <text evidence="1">Belongs to the membrane fusion protein (MFP) (TC 8.A.1) family.</text>
</comment>
<comment type="caution">
    <text evidence="4">The sequence shown here is derived from an EMBL/GenBank/DDBJ whole genome shotgun (WGS) entry which is preliminary data.</text>
</comment>
<dbReference type="InterPro" id="IPR058625">
    <property type="entry name" value="MdtA-like_BSH"/>
</dbReference>